<name>A0A5J5ID84_9BACT</name>
<dbReference type="RefSeq" id="WP_150416506.1">
    <property type="nucleotide sequence ID" value="NZ_VYQF01000008.1"/>
</dbReference>
<protein>
    <submittedName>
        <fullName evidence="1">Methyltransferase, TIGR04325 family</fullName>
        <ecNumber evidence="1">2.1.1.-</ecNumber>
    </submittedName>
</protein>
<dbReference type="EMBL" id="VYQF01000008">
    <property type="protein sequence ID" value="KAA9036383.1"/>
    <property type="molecule type" value="Genomic_DNA"/>
</dbReference>
<evidence type="ECO:0000313" key="2">
    <source>
        <dbReference type="Proteomes" id="UP000326903"/>
    </source>
</evidence>
<reference evidence="1 2" key="1">
    <citation type="submission" date="2019-09" db="EMBL/GenBank/DDBJ databases">
        <title>Draft genome sequence of Ginsengibacter sp. BR5-29.</title>
        <authorList>
            <person name="Im W.-T."/>
        </authorList>
    </citation>
    <scope>NUCLEOTIDE SEQUENCE [LARGE SCALE GENOMIC DNA]</scope>
    <source>
        <strain evidence="1 2">BR5-29</strain>
    </source>
</reference>
<organism evidence="1 2">
    <name type="scientific">Ginsengibacter hankyongi</name>
    <dbReference type="NCBI Taxonomy" id="2607284"/>
    <lineage>
        <taxon>Bacteria</taxon>
        <taxon>Pseudomonadati</taxon>
        <taxon>Bacteroidota</taxon>
        <taxon>Chitinophagia</taxon>
        <taxon>Chitinophagales</taxon>
        <taxon>Chitinophagaceae</taxon>
        <taxon>Ginsengibacter</taxon>
    </lineage>
</organism>
<dbReference type="GO" id="GO:0032259">
    <property type="term" value="P:methylation"/>
    <property type="evidence" value="ECO:0007669"/>
    <property type="project" value="UniProtKB-KW"/>
</dbReference>
<keyword evidence="1" id="KW-0808">Transferase</keyword>
<proteinExistence type="predicted"/>
<dbReference type="GO" id="GO:0008168">
    <property type="term" value="F:methyltransferase activity"/>
    <property type="evidence" value="ECO:0007669"/>
    <property type="project" value="UniProtKB-KW"/>
</dbReference>
<sequence>MNQVKLRGKIKNIINGWVPPIVVSAFKKPEIRIQVQHKIEPQIWSGNYETWSDAKARSTGYDGVTILEKCKTALLKVKNGEAVYERDSVLFDEIEYSWGLLAGLQRAALESNGKLCVMDFGGSLGSTYYQNKDFLQALDHLQWCIVEQSNFVDCGKQYFENEELKFYYTVDECILKHKPNVLLLSSVLQYLERPYEWIAKFVALKIPYIIIDRTAFVDSERDILSVQNVPEEIYKASYPAWFFGEKFVRAFTGKYRSIAKFDSGFTNPVQLDKGIRGYWEGMILHKIDT</sequence>
<dbReference type="NCBIfam" id="TIGR04325">
    <property type="entry name" value="MTase_LIC12133"/>
    <property type="match status" value="1"/>
</dbReference>
<keyword evidence="2" id="KW-1185">Reference proteome</keyword>
<dbReference type="Proteomes" id="UP000326903">
    <property type="component" value="Unassembled WGS sequence"/>
</dbReference>
<comment type="caution">
    <text evidence="1">The sequence shown here is derived from an EMBL/GenBank/DDBJ whole genome shotgun (WGS) entry which is preliminary data.</text>
</comment>
<dbReference type="EC" id="2.1.1.-" evidence="1"/>
<gene>
    <name evidence="1" type="ORF">FW778_19330</name>
</gene>
<dbReference type="InterPro" id="IPR027612">
    <property type="entry name" value="Put_MTase_LIC12133"/>
</dbReference>
<keyword evidence="1" id="KW-0489">Methyltransferase</keyword>
<accession>A0A5J5ID84</accession>
<dbReference type="AlphaFoldDB" id="A0A5J5ID84"/>
<evidence type="ECO:0000313" key="1">
    <source>
        <dbReference type="EMBL" id="KAA9036383.1"/>
    </source>
</evidence>